<evidence type="ECO:0000259" key="2">
    <source>
        <dbReference type="PROSITE" id="PS50110"/>
    </source>
</evidence>
<dbReference type="SUPFAM" id="SSF48452">
    <property type="entry name" value="TPR-like"/>
    <property type="match status" value="1"/>
</dbReference>
<keyword evidence="4" id="KW-1185">Reference proteome</keyword>
<keyword evidence="1" id="KW-0597">Phosphoprotein</keyword>
<sequence length="250" mass="28447">MMIMEEDLERFDLACTYLKNDQNITAHNMFMDLAHEEMKNNNYRAGLYLILASECKSRQGKERKDELNEAAEFYLKLAKNDKNNSNYAYQCAARCFLRIGRYDDARKAFEDAQKYANKLVEEKRPIILVDDSPAILLRLTSFLRQLGYSDIQTVDDGKSALALITKLVKSKQNPIVLLDMDLPDVKGDVIAKTLLESKPDMSIILITADEKSTPRVRKTIGFGSTAFVQKPFSINELKNALDTTKLSEIT</sequence>
<dbReference type="InterPro" id="IPR050595">
    <property type="entry name" value="Bact_response_regulator"/>
</dbReference>
<accession>A0A2H1FC01</accession>
<evidence type="ECO:0000313" key="3">
    <source>
        <dbReference type="EMBL" id="SMH70295.1"/>
    </source>
</evidence>
<evidence type="ECO:0000256" key="1">
    <source>
        <dbReference type="ARBA" id="ARBA00022553"/>
    </source>
</evidence>
<dbReference type="AlphaFoldDB" id="A0A2H1FC01"/>
<protein>
    <recommendedName>
        <fullName evidence="2">Response regulatory domain-containing protein</fullName>
    </recommendedName>
</protein>
<dbReference type="SMART" id="SM00448">
    <property type="entry name" value="REC"/>
    <property type="match status" value="1"/>
</dbReference>
<dbReference type="SUPFAM" id="SSF52172">
    <property type="entry name" value="CheY-like"/>
    <property type="match status" value="1"/>
</dbReference>
<dbReference type="InterPro" id="IPR011990">
    <property type="entry name" value="TPR-like_helical_dom_sf"/>
</dbReference>
<dbReference type="Pfam" id="PF00072">
    <property type="entry name" value="Response_reg"/>
    <property type="match status" value="1"/>
</dbReference>
<dbReference type="InterPro" id="IPR011006">
    <property type="entry name" value="CheY-like_superfamily"/>
</dbReference>
<organism evidence="3 4">
    <name type="scientific">Candidatus Nitrosotalea okcheonensis</name>
    <dbReference type="NCBI Taxonomy" id="1903276"/>
    <lineage>
        <taxon>Archaea</taxon>
        <taxon>Nitrososphaerota</taxon>
        <taxon>Nitrososphaeria</taxon>
        <taxon>Nitrosotaleales</taxon>
        <taxon>Nitrosotaleaceae</taxon>
        <taxon>Nitrosotalea</taxon>
    </lineage>
</organism>
<dbReference type="PROSITE" id="PS50110">
    <property type="entry name" value="RESPONSE_REGULATORY"/>
    <property type="match status" value="1"/>
</dbReference>
<gene>
    <name evidence="3" type="ORF">NCS_10102</name>
</gene>
<dbReference type="Gene3D" id="1.25.40.10">
    <property type="entry name" value="Tetratricopeptide repeat domain"/>
    <property type="match status" value="1"/>
</dbReference>
<dbReference type="EMBL" id="LT841358">
    <property type="protein sequence ID" value="SMH70295.1"/>
    <property type="molecule type" value="Genomic_DNA"/>
</dbReference>
<name>A0A2H1FC01_9ARCH</name>
<dbReference type="PANTHER" id="PTHR44591:SF23">
    <property type="entry name" value="CHEY SUBFAMILY"/>
    <property type="match status" value="1"/>
</dbReference>
<dbReference type="Gene3D" id="3.40.50.2300">
    <property type="match status" value="1"/>
</dbReference>
<dbReference type="GO" id="GO:0000160">
    <property type="term" value="P:phosphorelay signal transduction system"/>
    <property type="evidence" value="ECO:0007669"/>
    <property type="project" value="InterPro"/>
</dbReference>
<feature type="domain" description="Response regulatory" evidence="2">
    <location>
        <begin position="125"/>
        <end position="245"/>
    </location>
</feature>
<evidence type="ECO:0000313" key="4">
    <source>
        <dbReference type="Proteomes" id="UP000230607"/>
    </source>
</evidence>
<reference evidence="4" key="1">
    <citation type="submission" date="2017-03" db="EMBL/GenBank/DDBJ databases">
        <authorList>
            <person name="Herbold C."/>
        </authorList>
    </citation>
    <scope>NUCLEOTIDE SEQUENCE [LARGE SCALE GENOMIC DNA]</scope>
</reference>
<dbReference type="InterPro" id="IPR001789">
    <property type="entry name" value="Sig_transdc_resp-reg_receiver"/>
</dbReference>
<proteinExistence type="predicted"/>
<dbReference type="CDD" id="cd00156">
    <property type="entry name" value="REC"/>
    <property type="match status" value="1"/>
</dbReference>
<dbReference type="Proteomes" id="UP000230607">
    <property type="component" value="Chromosome 1"/>
</dbReference>
<dbReference type="PANTHER" id="PTHR44591">
    <property type="entry name" value="STRESS RESPONSE REGULATOR PROTEIN 1"/>
    <property type="match status" value="1"/>
</dbReference>